<dbReference type="InterPro" id="IPR016161">
    <property type="entry name" value="Ald_DH/histidinol_DH"/>
</dbReference>
<comment type="pathway">
    <text evidence="2">Lipid metabolism; fatty acid reduction for biolumincescence.</text>
</comment>
<dbReference type="UniPathway" id="UPA00569"/>
<proteinExistence type="inferred from homology"/>
<dbReference type="InterPro" id="IPR008670">
    <property type="entry name" value="CoA_reduct_LuxC"/>
</dbReference>
<dbReference type="Gene3D" id="3.40.309.10">
    <property type="entry name" value="Aldehyde Dehydrogenase, Chain A, domain 2"/>
    <property type="match status" value="1"/>
</dbReference>
<dbReference type="GO" id="GO:0003995">
    <property type="term" value="F:acyl-CoA dehydrogenase activity"/>
    <property type="evidence" value="ECO:0007669"/>
    <property type="project" value="InterPro"/>
</dbReference>
<dbReference type="Proteomes" id="UP000184310">
    <property type="component" value="Unassembled WGS sequence"/>
</dbReference>
<dbReference type="EC" id="1.2.1.50" evidence="8"/>
<dbReference type="Pfam" id="PF05893">
    <property type="entry name" value="LuxC"/>
    <property type="match status" value="1"/>
</dbReference>
<sequence>MMRIDYTCGNTALSKNINDINLELRCSNEKEIVGEIDRLKFNKNKVHDISVQETIDILDKCAKLWLDREYSKKHIEILSHILNQSQELVTYELENTMQMLLRENIEKIIIEELGHVDVLDKWIKTSYGEVHRQPRGVMFHNISGNAFVVIPISISMGLLSKNCNLVKVSGDEPYFAYAFYESLCEVDPKIKDRLSVLYFNSDNSEIYETIVKKTDCVIHWGGEYSGKIMAELCAKYNSHLIMHGAKISFEVIDKIDSIEKTAEAVAKDVICWEQKACLSPRIVFVNNEIDIKILASTIADNLKKFNTVLPKEYLNPWSSMKIIQDRQYCLLKYGIKKNDDVKVYSSNNADYTVILNNKMPDKEDIDRCFNRFIFVCPYEDSSKVHEYVEKNLKQYLQTMGYSGIDNEFIEKMTLLGVNIVTKPGEMPLHYPGTSHDGIHNLHEMTFVVSKQL</sequence>
<dbReference type="Gene3D" id="3.40.605.10">
    <property type="entry name" value="Aldehyde Dehydrogenase, Chain A, domain 1"/>
    <property type="match status" value="1"/>
</dbReference>
<dbReference type="InterPro" id="IPR016163">
    <property type="entry name" value="Ald_DH_C"/>
</dbReference>
<evidence type="ECO:0000256" key="4">
    <source>
        <dbReference type="ARBA" id="ARBA00022857"/>
    </source>
</evidence>
<reference evidence="9 10" key="1">
    <citation type="submission" date="2016-11" db="EMBL/GenBank/DDBJ databases">
        <authorList>
            <person name="Jaros S."/>
            <person name="Januszkiewicz K."/>
            <person name="Wedrychowicz H."/>
        </authorList>
    </citation>
    <scope>NUCLEOTIDE SEQUENCE [LARGE SCALE GENOMIC DNA]</scope>
    <source>
        <strain evidence="9 10">DSM 21758</strain>
    </source>
</reference>
<evidence type="ECO:0000313" key="9">
    <source>
        <dbReference type="EMBL" id="SHJ28288.1"/>
    </source>
</evidence>
<comment type="function">
    <text evidence="1">LuxC is the fatty acid reductase enzyme responsible for synthesis of the aldehyde substrate for the luminescent reaction catalyzed by luciferase.</text>
</comment>
<evidence type="ECO:0000256" key="6">
    <source>
        <dbReference type="ARBA" id="ARBA00023223"/>
    </source>
</evidence>
<name>A0A1M6I1I1_9CLOT</name>
<protein>
    <recommendedName>
        <fullName evidence="8">Acyl-CoA reductase</fullName>
        <ecNumber evidence="8">1.2.1.50</ecNumber>
    </recommendedName>
</protein>
<gene>
    <name evidence="9" type="ORF">SAMN02745163_01661</name>
</gene>
<evidence type="ECO:0000256" key="7">
    <source>
        <dbReference type="ARBA" id="ARBA00049412"/>
    </source>
</evidence>
<dbReference type="PIRSF" id="PIRSF009414">
    <property type="entry name" value="LuxC"/>
    <property type="match status" value="1"/>
</dbReference>
<dbReference type="GO" id="GO:0008218">
    <property type="term" value="P:bioluminescence"/>
    <property type="evidence" value="ECO:0007669"/>
    <property type="project" value="UniProtKB-KW"/>
</dbReference>
<evidence type="ECO:0000256" key="2">
    <source>
        <dbReference type="ARBA" id="ARBA00004908"/>
    </source>
</evidence>
<keyword evidence="6" id="KW-0455">Luminescence</keyword>
<organism evidence="9 10">
    <name type="scientific">Clostridium cavendishii DSM 21758</name>
    <dbReference type="NCBI Taxonomy" id="1121302"/>
    <lineage>
        <taxon>Bacteria</taxon>
        <taxon>Bacillati</taxon>
        <taxon>Bacillota</taxon>
        <taxon>Clostridia</taxon>
        <taxon>Eubacteriales</taxon>
        <taxon>Clostridiaceae</taxon>
        <taxon>Clostridium</taxon>
    </lineage>
</organism>
<dbReference type="InterPro" id="IPR016162">
    <property type="entry name" value="Ald_DH_N"/>
</dbReference>
<evidence type="ECO:0000256" key="5">
    <source>
        <dbReference type="ARBA" id="ARBA00023002"/>
    </source>
</evidence>
<dbReference type="GO" id="GO:0050062">
    <property type="term" value="F:long-chain-fatty-acyl-CoA reductase activity"/>
    <property type="evidence" value="ECO:0007669"/>
    <property type="project" value="UniProtKB-EC"/>
</dbReference>
<accession>A0A1M6I1I1</accession>
<evidence type="ECO:0000256" key="8">
    <source>
        <dbReference type="PIRNR" id="PIRNR009414"/>
    </source>
</evidence>
<dbReference type="SUPFAM" id="SSF53720">
    <property type="entry name" value="ALDH-like"/>
    <property type="match status" value="1"/>
</dbReference>
<comment type="catalytic activity">
    <reaction evidence="7 8">
        <text>a long-chain fatty aldehyde + NADP(+) + CoA = a long-chain fatty acyl-CoA + NADPH + H(+)</text>
        <dbReference type="Rhea" id="RHEA:15437"/>
        <dbReference type="ChEBI" id="CHEBI:15378"/>
        <dbReference type="ChEBI" id="CHEBI:17176"/>
        <dbReference type="ChEBI" id="CHEBI:57287"/>
        <dbReference type="ChEBI" id="CHEBI:57783"/>
        <dbReference type="ChEBI" id="CHEBI:58349"/>
        <dbReference type="ChEBI" id="CHEBI:83139"/>
        <dbReference type="EC" id="1.2.1.50"/>
    </reaction>
</comment>
<evidence type="ECO:0000313" key="10">
    <source>
        <dbReference type="Proteomes" id="UP000184310"/>
    </source>
</evidence>
<keyword evidence="5 8" id="KW-0560">Oxidoreductase</keyword>
<dbReference type="STRING" id="1121302.SAMN02745163_01661"/>
<dbReference type="EMBL" id="FQZB01000007">
    <property type="protein sequence ID" value="SHJ28288.1"/>
    <property type="molecule type" value="Genomic_DNA"/>
</dbReference>
<evidence type="ECO:0000256" key="3">
    <source>
        <dbReference type="ARBA" id="ARBA00010915"/>
    </source>
</evidence>
<keyword evidence="10" id="KW-1185">Reference proteome</keyword>
<evidence type="ECO:0000256" key="1">
    <source>
        <dbReference type="ARBA" id="ARBA00003277"/>
    </source>
</evidence>
<comment type="similarity">
    <text evidence="3 8">Belongs to the LuxC family.</text>
</comment>
<keyword evidence="4 8" id="KW-0521">NADP</keyword>
<dbReference type="AlphaFoldDB" id="A0A1M6I1I1"/>